<evidence type="ECO:0000259" key="1">
    <source>
        <dbReference type="PROSITE" id="PS50815"/>
    </source>
</evidence>
<name>A0ABR2YKU4_9CHLO</name>
<organism evidence="2 3">
    <name type="scientific">Coccomyxa subellipsoidea</name>
    <dbReference type="NCBI Taxonomy" id="248742"/>
    <lineage>
        <taxon>Eukaryota</taxon>
        <taxon>Viridiplantae</taxon>
        <taxon>Chlorophyta</taxon>
        <taxon>core chlorophytes</taxon>
        <taxon>Trebouxiophyceae</taxon>
        <taxon>Trebouxiophyceae incertae sedis</taxon>
        <taxon>Coccomyxaceae</taxon>
        <taxon>Coccomyxa</taxon>
    </lineage>
</organism>
<evidence type="ECO:0000313" key="2">
    <source>
        <dbReference type="EMBL" id="KAK9906763.1"/>
    </source>
</evidence>
<dbReference type="PROSITE" id="PS50815">
    <property type="entry name" value="HORMA"/>
    <property type="match status" value="1"/>
</dbReference>
<dbReference type="InterPro" id="IPR045091">
    <property type="entry name" value="Mad2-like"/>
</dbReference>
<protein>
    <recommendedName>
        <fullName evidence="1">HORMA domain-containing protein</fullName>
    </recommendedName>
</protein>
<dbReference type="EMBL" id="JALJOT010000010">
    <property type="protein sequence ID" value="KAK9906763.1"/>
    <property type="molecule type" value="Genomic_DNA"/>
</dbReference>
<feature type="domain" description="HORMA" evidence="1">
    <location>
        <begin position="4"/>
        <end position="189"/>
    </location>
</feature>
<sequence>MSLEDIELCLCDFIEATVHEVLHLRGIYSAELFQRQRLFNIAVRKSRHPKLTDYIHGVVQSIREPLMQGVIEKVAILILDSCGCVVERYVINLRVQPEILQSVDLEDVESALRGCLLKLQYANASLGPLKKGCTFEVVAYTTNRTSVPQETWVEGEPASPVSNNGDLPSIVPIKSCQAGSGAFRLQLYAEY</sequence>
<dbReference type="InterPro" id="IPR003511">
    <property type="entry name" value="HORMA_dom"/>
</dbReference>
<comment type="caution">
    <text evidence="2">The sequence shown here is derived from an EMBL/GenBank/DDBJ whole genome shotgun (WGS) entry which is preliminary data.</text>
</comment>
<dbReference type="Gene3D" id="3.30.900.10">
    <property type="entry name" value="HORMA domain"/>
    <property type="match status" value="1"/>
</dbReference>
<dbReference type="Proteomes" id="UP001491310">
    <property type="component" value="Unassembled WGS sequence"/>
</dbReference>
<evidence type="ECO:0000313" key="3">
    <source>
        <dbReference type="Proteomes" id="UP001491310"/>
    </source>
</evidence>
<dbReference type="PANTHER" id="PTHR11842">
    <property type="entry name" value="MITOTIC SPINDLE ASSEMBLY CHECKPOINT PROTEIN MAD2"/>
    <property type="match status" value="1"/>
</dbReference>
<gene>
    <name evidence="2" type="ORF">WJX75_007534</name>
</gene>
<dbReference type="InterPro" id="IPR036570">
    <property type="entry name" value="HORMA_dom_sf"/>
</dbReference>
<dbReference type="PANTHER" id="PTHR11842:SF10">
    <property type="entry name" value="MITOTIC SPINDLE ASSEMBLY CHECKPOINT PROTEIN MAD2B"/>
    <property type="match status" value="1"/>
</dbReference>
<reference evidence="2 3" key="1">
    <citation type="journal article" date="2024" name="Nat. Commun.">
        <title>Phylogenomics reveals the evolutionary origins of lichenization in chlorophyte algae.</title>
        <authorList>
            <person name="Puginier C."/>
            <person name="Libourel C."/>
            <person name="Otte J."/>
            <person name="Skaloud P."/>
            <person name="Haon M."/>
            <person name="Grisel S."/>
            <person name="Petersen M."/>
            <person name="Berrin J.G."/>
            <person name="Delaux P.M."/>
            <person name="Dal Grande F."/>
            <person name="Keller J."/>
        </authorList>
    </citation>
    <scope>NUCLEOTIDE SEQUENCE [LARGE SCALE GENOMIC DNA]</scope>
    <source>
        <strain evidence="2 3">SAG 216-7</strain>
    </source>
</reference>
<keyword evidence="3" id="KW-1185">Reference proteome</keyword>
<accession>A0ABR2YKU4</accession>
<dbReference type="Pfam" id="PF02301">
    <property type="entry name" value="HORMA"/>
    <property type="match status" value="1"/>
</dbReference>
<dbReference type="SUPFAM" id="SSF56019">
    <property type="entry name" value="The spindle assembly checkpoint protein mad2"/>
    <property type="match status" value="1"/>
</dbReference>
<proteinExistence type="predicted"/>